<dbReference type="Gene3D" id="3.40.50.880">
    <property type="match status" value="2"/>
</dbReference>
<dbReference type="SUPFAM" id="SSF52317">
    <property type="entry name" value="Class I glutamine amidotransferase-like"/>
    <property type="match status" value="1"/>
</dbReference>
<dbReference type="PANTHER" id="PTHR43130:SF3">
    <property type="entry name" value="HTH-TYPE TRANSCRIPTIONAL REGULATOR RV1931C"/>
    <property type="match status" value="1"/>
</dbReference>
<keyword evidence="1" id="KW-0472">Membrane</keyword>
<keyword evidence="1" id="KW-1133">Transmembrane helix</keyword>
<dbReference type="InterPro" id="IPR002818">
    <property type="entry name" value="DJ-1/PfpI"/>
</dbReference>
<dbReference type="Pfam" id="PF01965">
    <property type="entry name" value="DJ-1_PfpI"/>
    <property type="match status" value="1"/>
</dbReference>
<gene>
    <name evidence="3" type="ORF">GCM10023203_58910</name>
</gene>
<dbReference type="Proteomes" id="UP001500457">
    <property type="component" value="Unassembled WGS sequence"/>
</dbReference>
<evidence type="ECO:0000259" key="2">
    <source>
        <dbReference type="Pfam" id="PF01965"/>
    </source>
</evidence>
<dbReference type="InterPro" id="IPR052158">
    <property type="entry name" value="INH-QAR"/>
</dbReference>
<comment type="caution">
    <text evidence="3">The sequence shown here is derived from an EMBL/GenBank/DDBJ whole genome shotgun (WGS) entry which is preliminary data.</text>
</comment>
<dbReference type="InterPro" id="IPR029062">
    <property type="entry name" value="Class_I_gatase-like"/>
</dbReference>
<proteinExistence type="predicted"/>
<feature type="domain" description="DJ-1/PfpI" evidence="2">
    <location>
        <begin position="75"/>
        <end position="229"/>
    </location>
</feature>
<dbReference type="PANTHER" id="PTHR43130">
    <property type="entry name" value="ARAC-FAMILY TRANSCRIPTIONAL REGULATOR"/>
    <property type="match status" value="1"/>
</dbReference>
<evidence type="ECO:0000313" key="3">
    <source>
        <dbReference type="EMBL" id="GAA4896656.1"/>
    </source>
</evidence>
<evidence type="ECO:0000256" key="1">
    <source>
        <dbReference type="SAM" id="Phobius"/>
    </source>
</evidence>
<keyword evidence="4" id="KW-1185">Reference proteome</keyword>
<evidence type="ECO:0000313" key="4">
    <source>
        <dbReference type="Proteomes" id="UP001500457"/>
    </source>
</evidence>
<protein>
    <submittedName>
        <fullName evidence="3">DJ-1/PfpI family protein</fullName>
    </submittedName>
</protein>
<sequence>MRGVGALRRTALVLAAVVTVLLLPAVSAAVVAPRAFTDPYTPGPPRVVPAPAPPPHDPGRPTAVVVVSDRGGLVSDVLAPYQVLAETGRFNLYTVAPQRRPLPLTGGLDLVPDLTFDELAGRTARADLVVVPAPPDDEPATTAPVAGWLRGQADRGAMVLSVCNGAGTVAAAGLLDGRPATSHWNRLGRYAARHPAVDWVRGQRVVDDGDVVSTAGILAGIDGTLHVVERLAGPAVADRAAAAVGWRYFRADPPAQDRLAVPDPPAILNAGYRWDPTTVGVLLDDGVAEIELASVFDAYGGQSLATRTLALGVDGAPVRSRHGLVFLPRDNLAGGASCIDRLVVPGAAARPITAPLAAPPPEYVHHAPGFAYDAVVTDLARTTDTATARWVATVVELPAEGLVLDGPRWPWLPTLTLVALLLPGATVVAVVVARRRRRGRTGLSGSGSTLSTGTDGRG</sequence>
<feature type="transmembrane region" description="Helical" evidence="1">
    <location>
        <begin position="411"/>
        <end position="433"/>
    </location>
</feature>
<organism evidence="3 4">
    <name type="scientific">Actinomycetospora straminea</name>
    <dbReference type="NCBI Taxonomy" id="663607"/>
    <lineage>
        <taxon>Bacteria</taxon>
        <taxon>Bacillati</taxon>
        <taxon>Actinomycetota</taxon>
        <taxon>Actinomycetes</taxon>
        <taxon>Pseudonocardiales</taxon>
        <taxon>Pseudonocardiaceae</taxon>
        <taxon>Actinomycetospora</taxon>
    </lineage>
</organism>
<name>A0ABP9FAT6_9PSEU</name>
<keyword evidence="1" id="KW-0812">Transmembrane</keyword>
<accession>A0ABP9FAT6</accession>
<reference evidence="4" key="1">
    <citation type="journal article" date="2019" name="Int. J. Syst. Evol. Microbiol.">
        <title>The Global Catalogue of Microorganisms (GCM) 10K type strain sequencing project: providing services to taxonomists for standard genome sequencing and annotation.</title>
        <authorList>
            <consortium name="The Broad Institute Genomics Platform"/>
            <consortium name="The Broad Institute Genome Sequencing Center for Infectious Disease"/>
            <person name="Wu L."/>
            <person name="Ma J."/>
        </authorList>
    </citation>
    <scope>NUCLEOTIDE SEQUENCE [LARGE SCALE GENOMIC DNA]</scope>
    <source>
        <strain evidence="4">JCM 17983</strain>
    </source>
</reference>
<dbReference type="EMBL" id="BAABHQ010000030">
    <property type="protein sequence ID" value="GAA4896656.1"/>
    <property type="molecule type" value="Genomic_DNA"/>
</dbReference>
<dbReference type="RefSeq" id="WP_274235254.1">
    <property type="nucleotide sequence ID" value="NZ_BAABHQ010000030.1"/>
</dbReference>